<dbReference type="RefSeq" id="WP_090312962.1">
    <property type="nucleotide sequence ID" value="NZ_FNZE01000017.1"/>
</dbReference>
<sequence length="438" mass="50348">MTQLSLVERTKQALVDENFLRGDPITGDRYYSKEFMEKEWEHLWTRTWHVGGTVAQLPEPGCVITAEIRSESIIMVRGDDMSIRAFYNVCQHRGNRMVQCEETKVKRLVCNYHSWCYGLSGDLLIAKDSEDFPQGSPVGKVNLKELRCETFGGLVWFNMDPNAKSLRDSLGIVADQLEAYEMDKMVRVMYLTGEVECNWKVIQDNFNEAYHVQSLHKELGTFIDDHYQNTAFEIFRNGHSRMLMKGALPAGNGKSKKVQAPLDAMMRAWELNPDDFEGRAGEVRVALQQQKRKLGEARGYSQYANLNDDQLTDYYHYTLFPNMSFTMAADSYQILRPMPHPTDPEKCLFDHWYFVRPAHGETKAATPLGEWPMEAAKHDVFKHGEKSLGWVADQDLSVAVAQQKGLHSRGYSDSYLANQESRVRRYHEVINDYIAGRI</sequence>
<dbReference type="AlphaFoldDB" id="A0A1H7BHS8"/>
<dbReference type="Pfam" id="PF00848">
    <property type="entry name" value="Ring_hydroxyl_A"/>
    <property type="match status" value="1"/>
</dbReference>
<keyword evidence="4" id="KW-0560">Oxidoreductase</keyword>
<dbReference type="GO" id="GO:0016491">
    <property type="term" value="F:oxidoreductase activity"/>
    <property type="evidence" value="ECO:0007669"/>
    <property type="project" value="UniProtKB-KW"/>
</dbReference>
<dbReference type="Gene3D" id="2.102.10.10">
    <property type="entry name" value="Rieske [2Fe-2S] iron-sulphur domain"/>
    <property type="match status" value="1"/>
</dbReference>
<reference evidence="9" key="1">
    <citation type="submission" date="2016-10" db="EMBL/GenBank/DDBJ databases">
        <authorList>
            <person name="Varghese N."/>
            <person name="Submissions S."/>
        </authorList>
    </citation>
    <scope>NUCLEOTIDE SEQUENCE [LARGE SCALE GENOMIC DNA]</scope>
    <source>
        <strain evidence="9">LMG 25967</strain>
    </source>
</reference>
<evidence type="ECO:0000256" key="3">
    <source>
        <dbReference type="ARBA" id="ARBA00022723"/>
    </source>
</evidence>
<evidence type="ECO:0000256" key="4">
    <source>
        <dbReference type="ARBA" id="ARBA00023002"/>
    </source>
</evidence>
<dbReference type="Gene3D" id="3.90.380.10">
    <property type="entry name" value="Naphthalene 1,2-dioxygenase Alpha Subunit, Chain A, domain 1"/>
    <property type="match status" value="1"/>
</dbReference>
<dbReference type="InterPro" id="IPR001663">
    <property type="entry name" value="Rng_hydr_dOase-A"/>
</dbReference>
<evidence type="ECO:0000313" key="9">
    <source>
        <dbReference type="Proteomes" id="UP000242930"/>
    </source>
</evidence>
<dbReference type="SUPFAM" id="SSF50022">
    <property type="entry name" value="ISP domain"/>
    <property type="match status" value="1"/>
</dbReference>
<dbReference type="InterPro" id="IPR017941">
    <property type="entry name" value="Rieske_2Fe-2S"/>
</dbReference>
<keyword evidence="3" id="KW-0479">Metal-binding</keyword>
<evidence type="ECO:0000256" key="2">
    <source>
        <dbReference type="ARBA" id="ARBA00022714"/>
    </source>
</evidence>
<dbReference type="PROSITE" id="PS51296">
    <property type="entry name" value="RIESKE"/>
    <property type="match status" value="1"/>
</dbReference>
<keyword evidence="2" id="KW-0001">2Fe-2S</keyword>
<dbReference type="GO" id="GO:0005506">
    <property type="term" value="F:iron ion binding"/>
    <property type="evidence" value="ECO:0007669"/>
    <property type="project" value="InterPro"/>
</dbReference>
<evidence type="ECO:0000313" key="8">
    <source>
        <dbReference type="EMBL" id="SEJ76464.1"/>
    </source>
</evidence>
<evidence type="ECO:0000256" key="6">
    <source>
        <dbReference type="ARBA" id="ARBA00023014"/>
    </source>
</evidence>
<dbReference type="SUPFAM" id="SSF55961">
    <property type="entry name" value="Bet v1-like"/>
    <property type="match status" value="1"/>
</dbReference>
<keyword evidence="9" id="KW-1185">Reference proteome</keyword>
<dbReference type="STRING" id="915471.SAMN05216201_11727"/>
<dbReference type="Proteomes" id="UP000242930">
    <property type="component" value="Unassembled WGS sequence"/>
</dbReference>
<protein>
    <submittedName>
        <fullName evidence="8">Rieske [2Fe-2S] domain-containing protein</fullName>
    </submittedName>
</protein>
<feature type="domain" description="Rieske" evidence="7">
    <location>
        <begin position="48"/>
        <end position="157"/>
    </location>
</feature>
<organism evidence="8 9">
    <name type="scientific">Pseudomonas linyingensis</name>
    <dbReference type="NCBI Taxonomy" id="915471"/>
    <lineage>
        <taxon>Bacteria</taxon>
        <taxon>Pseudomonadati</taxon>
        <taxon>Pseudomonadota</taxon>
        <taxon>Gammaproteobacteria</taxon>
        <taxon>Pseudomonadales</taxon>
        <taxon>Pseudomonadaceae</taxon>
        <taxon>Pseudomonas</taxon>
    </lineage>
</organism>
<dbReference type="EMBL" id="FNZE01000017">
    <property type="protein sequence ID" value="SEJ76464.1"/>
    <property type="molecule type" value="Genomic_DNA"/>
</dbReference>
<gene>
    <name evidence="8" type="ORF">SAMN05216201_11727</name>
</gene>
<dbReference type="InterPro" id="IPR036922">
    <property type="entry name" value="Rieske_2Fe-2S_sf"/>
</dbReference>
<proteinExistence type="predicted"/>
<dbReference type="PANTHER" id="PTHR43756:SF5">
    <property type="entry name" value="CHOLINE MONOOXYGENASE, CHLOROPLASTIC"/>
    <property type="match status" value="1"/>
</dbReference>
<dbReference type="PRINTS" id="PR00090">
    <property type="entry name" value="RNGDIOXGNASE"/>
</dbReference>
<keyword evidence="6" id="KW-0411">Iron-sulfur</keyword>
<dbReference type="OrthoDB" id="9769355at2"/>
<accession>A0A1H7BHS8</accession>
<dbReference type="PANTHER" id="PTHR43756">
    <property type="entry name" value="CHOLINE MONOOXYGENASE, CHLOROPLASTIC"/>
    <property type="match status" value="1"/>
</dbReference>
<dbReference type="Pfam" id="PF00355">
    <property type="entry name" value="Rieske"/>
    <property type="match status" value="1"/>
</dbReference>
<evidence type="ECO:0000259" key="7">
    <source>
        <dbReference type="PROSITE" id="PS51296"/>
    </source>
</evidence>
<dbReference type="CDD" id="cd03469">
    <property type="entry name" value="Rieske_RO_Alpha_N"/>
    <property type="match status" value="1"/>
</dbReference>
<dbReference type="CDD" id="cd08882">
    <property type="entry name" value="RHO_alpha_C_MupW-like"/>
    <property type="match status" value="1"/>
</dbReference>
<keyword evidence="5" id="KW-0408">Iron</keyword>
<evidence type="ECO:0000256" key="5">
    <source>
        <dbReference type="ARBA" id="ARBA00023004"/>
    </source>
</evidence>
<evidence type="ECO:0000256" key="1">
    <source>
        <dbReference type="ARBA" id="ARBA00001962"/>
    </source>
</evidence>
<dbReference type="InterPro" id="IPR015879">
    <property type="entry name" value="Ring_hydroxy_dOase_asu_C_dom"/>
</dbReference>
<comment type="cofactor">
    <cofactor evidence="1">
        <name>Fe cation</name>
        <dbReference type="ChEBI" id="CHEBI:24875"/>
    </cofactor>
</comment>
<name>A0A1H7BHS8_9PSED</name>
<dbReference type="GO" id="GO:0051537">
    <property type="term" value="F:2 iron, 2 sulfur cluster binding"/>
    <property type="evidence" value="ECO:0007669"/>
    <property type="project" value="UniProtKB-KW"/>
</dbReference>